<comment type="similarity">
    <text evidence="2">Belongs to the CpsC/CapA family.</text>
</comment>
<keyword evidence="9 19" id="KW-0812">Transmembrane</keyword>
<proteinExistence type="inferred from homology"/>
<dbReference type="InParanoid" id="U5DMS1"/>
<keyword evidence="10" id="KW-0547">Nucleotide-binding</keyword>
<dbReference type="Pfam" id="PF02706">
    <property type="entry name" value="Wzz"/>
    <property type="match status" value="1"/>
</dbReference>
<evidence type="ECO:0000259" key="20">
    <source>
        <dbReference type="Pfam" id="PF02706"/>
    </source>
</evidence>
<dbReference type="SUPFAM" id="SSF52540">
    <property type="entry name" value="P-loop containing nucleoside triphosphate hydrolases"/>
    <property type="match status" value="1"/>
</dbReference>
<dbReference type="OrthoDB" id="580971at2"/>
<accession>U5DMS1</accession>
<dbReference type="PANTHER" id="PTHR32309">
    <property type="entry name" value="TYROSINE-PROTEIN KINASE"/>
    <property type="match status" value="1"/>
</dbReference>
<comment type="catalytic activity">
    <reaction evidence="16">
        <text>L-tyrosyl-[protein] + ATP = O-phospho-L-tyrosyl-[protein] + ADP + H(+)</text>
        <dbReference type="Rhea" id="RHEA:10596"/>
        <dbReference type="Rhea" id="RHEA-COMP:10136"/>
        <dbReference type="Rhea" id="RHEA-COMP:20101"/>
        <dbReference type="ChEBI" id="CHEBI:15378"/>
        <dbReference type="ChEBI" id="CHEBI:30616"/>
        <dbReference type="ChEBI" id="CHEBI:46858"/>
        <dbReference type="ChEBI" id="CHEBI:61978"/>
        <dbReference type="ChEBI" id="CHEBI:456216"/>
        <dbReference type="EC" id="2.7.10.2"/>
    </reaction>
</comment>
<keyword evidence="11" id="KW-0418">Kinase</keyword>
<keyword evidence="13 19" id="KW-1133">Transmembrane helix</keyword>
<keyword evidence="15" id="KW-0829">Tyrosine-protein kinase</keyword>
<keyword evidence="12" id="KW-0067">ATP-binding</keyword>
<keyword evidence="14 19" id="KW-0472">Membrane</keyword>
<comment type="similarity">
    <text evidence="3">Belongs to the CpsD/CapB family.</text>
</comment>
<evidence type="ECO:0000256" key="14">
    <source>
        <dbReference type="ARBA" id="ARBA00023136"/>
    </source>
</evidence>
<dbReference type="AlphaFoldDB" id="U5DMS1"/>
<keyword evidence="6" id="KW-1003">Cell membrane</keyword>
<feature type="domain" description="AAA" evidence="21">
    <location>
        <begin position="546"/>
        <end position="678"/>
    </location>
</feature>
<feature type="coiled-coil region" evidence="17">
    <location>
        <begin position="393"/>
        <end position="420"/>
    </location>
</feature>
<feature type="domain" description="Polysaccharide chain length determinant N-terminal" evidence="20">
    <location>
        <begin position="24"/>
        <end position="120"/>
    </location>
</feature>
<dbReference type="GO" id="GO:0004713">
    <property type="term" value="F:protein tyrosine kinase activity"/>
    <property type="evidence" value="ECO:0007669"/>
    <property type="project" value="TreeGrafter"/>
</dbReference>
<gene>
    <name evidence="22" type="ORF">KR51_00012220</name>
</gene>
<evidence type="ECO:0000256" key="6">
    <source>
        <dbReference type="ARBA" id="ARBA00022475"/>
    </source>
</evidence>
<evidence type="ECO:0000256" key="2">
    <source>
        <dbReference type="ARBA" id="ARBA00006683"/>
    </source>
</evidence>
<evidence type="ECO:0000256" key="18">
    <source>
        <dbReference type="SAM" id="MobiDB-lite"/>
    </source>
</evidence>
<evidence type="ECO:0000256" key="9">
    <source>
        <dbReference type="ARBA" id="ARBA00022692"/>
    </source>
</evidence>
<dbReference type="InterPro" id="IPR025669">
    <property type="entry name" value="AAA_dom"/>
</dbReference>
<dbReference type="InterPro" id="IPR050445">
    <property type="entry name" value="Bact_polysacc_biosynth/exp"/>
</dbReference>
<evidence type="ECO:0000313" key="23">
    <source>
        <dbReference type="Proteomes" id="UP000016960"/>
    </source>
</evidence>
<feature type="region of interest" description="Disordered" evidence="18">
    <location>
        <begin position="719"/>
        <end position="776"/>
    </location>
</feature>
<evidence type="ECO:0000256" key="8">
    <source>
        <dbReference type="ARBA" id="ARBA00022679"/>
    </source>
</evidence>
<evidence type="ECO:0000256" key="7">
    <source>
        <dbReference type="ARBA" id="ARBA00022519"/>
    </source>
</evidence>
<dbReference type="GO" id="GO:0005886">
    <property type="term" value="C:plasma membrane"/>
    <property type="evidence" value="ECO:0007669"/>
    <property type="project" value="UniProtKB-SubCell"/>
</dbReference>
<evidence type="ECO:0000256" key="5">
    <source>
        <dbReference type="ARBA" id="ARBA00011903"/>
    </source>
</evidence>
<dbReference type="RefSeq" id="WP_022605688.1">
    <property type="nucleotide sequence ID" value="NZ_ASSJ01000031.1"/>
</dbReference>
<evidence type="ECO:0000313" key="22">
    <source>
        <dbReference type="EMBL" id="ERN42132.1"/>
    </source>
</evidence>
<comment type="similarity">
    <text evidence="4">Belongs to the etk/wzc family.</text>
</comment>
<organism evidence="22 23">
    <name type="scientific">Rubidibacter lacunae KORDI 51-2</name>
    <dbReference type="NCBI Taxonomy" id="582515"/>
    <lineage>
        <taxon>Bacteria</taxon>
        <taxon>Bacillati</taxon>
        <taxon>Cyanobacteriota</taxon>
        <taxon>Cyanophyceae</taxon>
        <taxon>Oscillatoriophycideae</taxon>
        <taxon>Chroococcales</taxon>
        <taxon>Aphanothecaceae</taxon>
        <taxon>Rubidibacter</taxon>
    </lineage>
</organism>
<dbReference type="CDD" id="cd05387">
    <property type="entry name" value="BY-kinase"/>
    <property type="match status" value="1"/>
</dbReference>
<evidence type="ECO:0000256" key="3">
    <source>
        <dbReference type="ARBA" id="ARBA00007316"/>
    </source>
</evidence>
<reference evidence="22 23" key="1">
    <citation type="submission" date="2013-05" db="EMBL/GenBank/DDBJ databases">
        <title>Draft genome sequence of Rubidibacter lacunae KORDI 51-2.</title>
        <authorList>
            <person name="Choi D.H."/>
            <person name="Noh J.H."/>
            <person name="Kwon K.-K."/>
            <person name="Lee J.-H."/>
            <person name="Ryu J.-Y."/>
        </authorList>
    </citation>
    <scope>NUCLEOTIDE SEQUENCE [LARGE SCALE GENOMIC DNA]</scope>
    <source>
        <strain evidence="22 23">KORDI 51-2</strain>
    </source>
</reference>
<dbReference type="PANTHER" id="PTHR32309:SF13">
    <property type="entry name" value="FERRIC ENTEROBACTIN TRANSPORT PROTEIN FEPE"/>
    <property type="match status" value="1"/>
</dbReference>
<dbReference type="Proteomes" id="UP000016960">
    <property type="component" value="Unassembled WGS sequence"/>
</dbReference>
<dbReference type="eggNOG" id="COG3206">
    <property type="taxonomic scope" value="Bacteria"/>
</dbReference>
<feature type="compositionally biased region" description="Basic and acidic residues" evidence="18">
    <location>
        <begin position="733"/>
        <end position="752"/>
    </location>
</feature>
<evidence type="ECO:0000256" key="11">
    <source>
        <dbReference type="ARBA" id="ARBA00022777"/>
    </source>
</evidence>
<dbReference type="EMBL" id="ASSJ01000031">
    <property type="protein sequence ID" value="ERN42132.1"/>
    <property type="molecule type" value="Genomic_DNA"/>
</dbReference>
<dbReference type="eggNOG" id="COG0489">
    <property type="taxonomic scope" value="Bacteria"/>
</dbReference>
<feature type="coiled-coil region" evidence="17">
    <location>
        <begin position="240"/>
        <end position="300"/>
    </location>
</feature>
<evidence type="ECO:0000259" key="21">
    <source>
        <dbReference type="Pfam" id="PF13614"/>
    </source>
</evidence>
<dbReference type="Gene3D" id="3.40.50.300">
    <property type="entry name" value="P-loop containing nucleotide triphosphate hydrolases"/>
    <property type="match status" value="1"/>
</dbReference>
<evidence type="ECO:0000256" key="13">
    <source>
        <dbReference type="ARBA" id="ARBA00022989"/>
    </source>
</evidence>
<evidence type="ECO:0000256" key="17">
    <source>
        <dbReference type="SAM" id="Coils"/>
    </source>
</evidence>
<dbReference type="InterPro" id="IPR003856">
    <property type="entry name" value="LPS_length_determ_N"/>
</dbReference>
<evidence type="ECO:0000256" key="1">
    <source>
        <dbReference type="ARBA" id="ARBA00004429"/>
    </source>
</evidence>
<keyword evidence="8" id="KW-0808">Transferase</keyword>
<dbReference type="STRING" id="582515.KR51_00012220"/>
<keyword evidence="17" id="KW-0175">Coiled coil</keyword>
<keyword evidence="7" id="KW-0997">Cell inner membrane</keyword>
<comment type="subcellular location">
    <subcellularLocation>
        <location evidence="1">Cell inner membrane</location>
        <topology evidence="1">Multi-pass membrane protein</topology>
    </subcellularLocation>
</comment>
<evidence type="ECO:0000256" key="16">
    <source>
        <dbReference type="ARBA" id="ARBA00051245"/>
    </source>
</evidence>
<sequence length="776" mass="85652">MSSAPIFEEQAFAEEQDISPRRGLSLRSLLATVKRQWIAVAGVTGVFGSMAYLLAAMLPPLYRGSFQVLVEPVTNEARLSEPTALTRNGGRVPGQEAFRLDYPTQIVLLQSPRILSSVVDRVRQDKPDFTGRDLQLGLTVDRLGREFRILEVVFEGRDPIVVSTVLDVLADEYLRYSLEERKSRIGEGVGFIEEQLPELRERSNMLQNDLQQLQQKHAFFDPLQEGQALSLQLRATSELRLEASRQLSEQQELYVQLQEQLGFGPDVALAASALSGDPVYQKLVLDLQSVEERIAAETARFRAGSPIVNELVAQRANLRPLLEQRARESLGDEFASDPRVRIYLDAARRGLVSQLMDVSGAIVQLELRERGLSEQEAALKAEIQAFPAIVRRYTDMQRELEVVNRTLDQLLSERERLKVEAAQTQVPWELVTEPQLPRDRDGKPIPLAVSSKKMLVLGAFFGLIAGTGLAVLIDKREDIFFSSDDLSDASPVPLLEIVPCSPVAPAIRDLKPLFGEAPDSPAAIFREAFNSIYAKLLFFYSDAPLRSIVISSPQQGDGKTTVALHLAYTAAAAGRRVLLVDANLRNPQLHTLLNLNNLQGLKQLLLQSREPQRQTLLQRLSSSDTLFVMTSGGVLSEAGQLLASGAMEKISSRLASAFDLVIYDTPPLDRYADAKFLAANAGGLVSVIGIGKTQRSVTLDVLDEISAFNLPIIGAIANDGSPRKRPKPVPRAAARDRRKVEELPSTDRHLNEASKVLPVPAPLHSGQHRHRVAAEE</sequence>
<dbReference type="EC" id="2.7.10.2" evidence="5"/>
<keyword evidence="23" id="KW-1185">Reference proteome</keyword>
<protein>
    <recommendedName>
        <fullName evidence="5">non-specific protein-tyrosine kinase</fullName>
        <ecNumber evidence="5">2.7.10.2</ecNumber>
    </recommendedName>
</protein>
<dbReference type="InterPro" id="IPR005702">
    <property type="entry name" value="Wzc-like_C"/>
</dbReference>
<dbReference type="Pfam" id="PF13614">
    <property type="entry name" value="AAA_31"/>
    <property type="match status" value="1"/>
</dbReference>
<comment type="caution">
    <text evidence="22">The sequence shown here is derived from an EMBL/GenBank/DDBJ whole genome shotgun (WGS) entry which is preliminary data.</text>
</comment>
<evidence type="ECO:0000256" key="4">
    <source>
        <dbReference type="ARBA" id="ARBA00008883"/>
    </source>
</evidence>
<evidence type="ECO:0000256" key="12">
    <source>
        <dbReference type="ARBA" id="ARBA00022840"/>
    </source>
</evidence>
<feature type="compositionally biased region" description="Basic residues" evidence="18">
    <location>
        <begin position="766"/>
        <end position="776"/>
    </location>
</feature>
<name>U5DMS1_9CHRO</name>
<feature type="transmembrane region" description="Helical" evidence="19">
    <location>
        <begin position="37"/>
        <end position="58"/>
    </location>
</feature>
<dbReference type="PATRIC" id="fig|582515.4.peg.1371"/>
<evidence type="ECO:0000256" key="15">
    <source>
        <dbReference type="ARBA" id="ARBA00023137"/>
    </source>
</evidence>
<evidence type="ECO:0000256" key="10">
    <source>
        <dbReference type="ARBA" id="ARBA00022741"/>
    </source>
</evidence>
<evidence type="ECO:0000256" key="19">
    <source>
        <dbReference type="SAM" id="Phobius"/>
    </source>
</evidence>
<dbReference type="InterPro" id="IPR027417">
    <property type="entry name" value="P-loop_NTPase"/>
</dbReference>